<organism evidence="3 4">
    <name type="scientific">Bifidobacterium dentium (strain ATCC 27534 / DSM 20436 / JCM 1195 / Bd1)</name>
    <dbReference type="NCBI Taxonomy" id="401473"/>
    <lineage>
        <taxon>Bacteria</taxon>
        <taxon>Bacillati</taxon>
        <taxon>Actinomycetota</taxon>
        <taxon>Actinomycetes</taxon>
        <taxon>Bifidobacteriales</taxon>
        <taxon>Bifidobacteriaceae</taxon>
        <taxon>Bifidobacterium</taxon>
    </lineage>
</organism>
<evidence type="ECO:0000313" key="3">
    <source>
        <dbReference type="EMBL" id="ADB10063.1"/>
    </source>
</evidence>
<feature type="compositionally biased region" description="Polar residues" evidence="2">
    <location>
        <begin position="1"/>
        <end position="11"/>
    </location>
</feature>
<dbReference type="KEGG" id="bde:BDP_1463"/>
<dbReference type="HOGENOM" id="CLU_1567652_0_0_11"/>
<dbReference type="Proteomes" id="UP000008693">
    <property type="component" value="Chromosome"/>
</dbReference>
<evidence type="ECO:0000256" key="1">
    <source>
        <dbReference type="SAM" id="Coils"/>
    </source>
</evidence>
<dbReference type="EMBL" id="CP001750">
    <property type="protein sequence ID" value="ADB10063.1"/>
    <property type="molecule type" value="Genomic_DNA"/>
</dbReference>
<sequence length="162" mass="17409">MAENADSQTEPDTPPETDWQAKYEEAISHSRTWEERSKANYADVQKLSEELAALKAAKPDAKLAAATKRADEAEAALASYRHDAEIAGWKAATEKETGIPADLLTGDTEDAIKASAVKLAEFLKSRPTAPHFANPAGTPNNHNTTPDPATEAICTALFGPRH</sequence>
<feature type="coiled-coil region" evidence="1">
    <location>
        <begin position="44"/>
        <end position="83"/>
    </location>
</feature>
<protein>
    <recommendedName>
        <fullName evidence="5">Phage helicase</fullName>
    </recommendedName>
</protein>
<gene>
    <name evidence="3" type="ordered locus">BDP_1463</name>
</gene>
<dbReference type="eggNOG" id="ENOG5033MJH">
    <property type="taxonomic scope" value="Bacteria"/>
</dbReference>
<feature type="region of interest" description="Disordered" evidence="2">
    <location>
        <begin position="1"/>
        <end position="22"/>
    </location>
</feature>
<proteinExistence type="predicted"/>
<evidence type="ECO:0000256" key="2">
    <source>
        <dbReference type="SAM" id="MobiDB-lite"/>
    </source>
</evidence>
<dbReference type="AlphaFoldDB" id="D2QB77"/>
<keyword evidence="4" id="KW-1185">Reference proteome</keyword>
<dbReference type="GeneID" id="31606636"/>
<evidence type="ECO:0000313" key="4">
    <source>
        <dbReference type="Proteomes" id="UP000008693"/>
    </source>
</evidence>
<name>D2QB77_BIFDB</name>
<accession>D2QB77</accession>
<feature type="compositionally biased region" description="Polar residues" evidence="2">
    <location>
        <begin position="137"/>
        <end position="147"/>
    </location>
</feature>
<feature type="region of interest" description="Disordered" evidence="2">
    <location>
        <begin position="128"/>
        <end position="149"/>
    </location>
</feature>
<keyword evidence="1" id="KW-0175">Coiled coil</keyword>
<evidence type="ECO:0008006" key="5">
    <source>
        <dbReference type="Google" id="ProtNLM"/>
    </source>
</evidence>
<reference evidence="3 4" key="1">
    <citation type="journal article" date="2009" name="PLoS Genet.">
        <title>The Bifidobacterium dentium Bd1 genome sequence reflects its genetic adaptation to the human oral cavity.</title>
        <authorList>
            <person name="Ventura M."/>
            <person name="Turroni F."/>
            <person name="Zomer A."/>
            <person name="Foroni E."/>
            <person name="Giubellini V."/>
            <person name="Bottacini F."/>
            <person name="Canchaya C."/>
            <person name="Claesson M.J."/>
            <person name="He F."/>
            <person name="Mantzourani M."/>
            <person name="Mulas L."/>
            <person name="Ferrarini A."/>
            <person name="Gao B."/>
            <person name="Delledonne M."/>
            <person name="Henrissat B."/>
            <person name="Coutinho P."/>
            <person name="Oggioni M."/>
            <person name="Gupta R.S."/>
            <person name="Zhang Z."/>
            <person name="Beighton D."/>
            <person name="Fitzgerald G.F."/>
            <person name="O'Toole P.W."/>
            <person name="van Sinderen D."/>
        </authorList>
    </citation>
    <scope>NUCLEOTIDE SEQUENCE [LARGE SCALE GENOMIC DNA]</scope>
    <source>
        <strain evidence="4">ATCC 27534 / DSM 20436 / JCM 1195 / Bd1</strain>
    </source>
</reference>
<dbReference type="STRING" id="401473.BDP_1463"/>
<dbReference type="RefSeq" id="WP_012902295.1">
    <property type="nucleotide sequence ID" value="NC_013714.1"/>
</dbReference>